<dbReference type="GO" id="GO:0031053">
    <property type="term" value="P:primary miRNA processing"/>
    <property type="evidence" value="ECO:0007669"/>
    <property type="project" value="EnsemblPlants"/>
</dbReference>
<feature type="compositionally biased region" description="Basic residues" evidence="4">
    <location>
        <begin position="693"/>
        <end position="705"/>
    </location>
</feature>
<comment type="caution">
    <text evidence="6">The sequence shown here is derived from an EMBL/GenBank/DDBJ whole genome shotgun (WGS) entry which is preliminary data.</text>
</comment>
<dbReference type="InterPro" id="IPR013087">
    <property type="entry name" value="Znf_C2H2_type"/>
</dbReference>
<feature type="compositionally biased region" description="Basic and acidic residues" evidence="4">
    <location>
        <begin position="61"/>
        <end position="93"/>
    </location>
</feature>
<evidence type="ECO:0000313" key="6">
    <source>
        <dbReference type="EMBL" id="GBG58862.1"/>
    </source>
</evidence>
<feature type="compositionally biased region" description="Basic and acidic residues" evidence="4">
    <location>
        <begin position="139"/>
        <end position="151"/>
    </location>
</feature>
<dbReference type="PANTHER" id="PTHR13165">
    <property type="entry name" value="ARSENITE-RESISTANCE PROTEIN 2"/>
    <property type="match status" value="1"/>
</dbReference>
<evidence type="ECO:0000256" key="2">
    <source>
        <dbReference type="ARBA" id="ARBA00005407"/>
    </source>
</evidence>
<protein>
    <recommendedName>
        <fullName evidence="5">C2H2-type domain-containing protein</fullName>
    </recommendedName>
</protein>
<keyword evidence="3" id="KW-0539">Nucleus</keyword>
<dbReference type="GO" id="GO:0010267">
    <property type="term" value="P:ta-siRNA processing"/>
    <property type="evidence" value="ECO:0007669"/>
    <property type="project" value="EnsemblPlants"/>
</dbReference>
<evidence type="ECO:0000313" key="7">
    <source>
        <dbReference type="Proteomes" id="UP000265515"/>
    </source>
</evidence>
<dbReference type="GO" id="GO:0005846">
    <property type="term" value="C:nuclear cap binding complex"/>
    <property type="evidence" value="ECO:0007669"/>
    <property type="project" value="EnsemblPlants"/>
</dbReference>
<dbReference type="AlphaFoldDB" id="A0A388JMC5"/>
<feature type="compositionally biased region" description="Basic and acidic residues" evidence="4">
    <location>
        <begin position="1"/>
        <end position="47"/>
    </location>
</feature>
<dbReference type="GO" id="GO:0048367">
    <property type="term" value="P:shoot system development"/>
    <property type="evidence" value="ECO:0007669"/>
    <property type="project" value="EnsemblPlants"/>
</dbReference>
<feature type="region of interest" description="Disordered" evidence="4">
    <location>
        <begin position="493"/>
        <end position="518"/>
    </location>
</feature>
<sequence length="926" mass="101014">MVDPKLEDASELSSRDEIRRHRSTPDKRERRGSSDEKRRTPERSSRSHREHRSSGGGGGGGDDRDDRRDRDYHDYRDRRYDDRGDRRDRDREHKRTRQKSSTPPYSSHDRERDRRRSPVYKRSRRDEDYEGGGGGSSRRGGDGSSRGDSRGGGDGAGSRGLTDDGRGDLGGGMGGGNLSGGPGIGSGGSTLGSGRSMAAASERYRYESCGPPPPIVGPRSVIGAVGGAVGRGGPSFRGGSGDERAGSQGRQIGPVPRGGPGGYQHPSGPGPHEWLSSGRGGGSYEDVQCPGAPVDGGPASRDSRRSRENGGALLTYKQFIVDLEDDITPEEAQRRYEEYRKEYSETAKRSFFESHREEEWLKEKYDPTVLEAFVQRRNENAQTASKEFVSEFEAGALDTGPQVSGRQIAVGNGSTMVDGGLEGEPFSDDESELAVKHRKRARELKGAANAPVVAAGFADPARVAADVEQTFSLVKKLDAEKGISGNTVFDSCVKISNGKQPRDGNGDGSGDMDEDNASGPRLQGLSLLDALLTYLWRVHGVDYYGAHEQRGPPKGLRHVRAESSSKDKHMDQATPMVEFSEWERKVDSTWQARLQAVDPLIVMLGKEKIEKALTEALEAYIRKIRDEKYGWKYGCGAKNCTKLFHGPEYVQKHLKLKHPDLVSELTAPVREEVYFQNYMNDPDAPVHQGLSPRLKKEKSGRRRRTRSEGAGGGSGSERRESERSSAGRVRESDRYNGDIRGERDRGSDGHGERDMGYAPPPPLLECPAPFDGPGSYDGGPPFEDGMDGMVYDFNGRPGNMSGPPPLGPHMPPPPPVLMPLPGAGPLGPFVPAPPEVTMRMLGQGQPPSGAFHPGVMFDGNGGMRGSHRTGRMKRVGRPWPMRGMGMGPPLLGPLPHMLREDPRPRRSYVDLDAPTDEVTVIDYRSL</sequence>
<dbReference type="GO" id="GO:0000381">
    <property type="term" value="P:regulation of alternative mRNA splicing, via spliceosome"/>
    <property type="evidence" value="ECO:0007669"/>
    <property type="project" value="EnsemblPlants"/>
</dbReference>
<dbReference type="Pfam" id="PF12066">
    <property type="entry name" value="SERRATE_Ars2_N"/>
    <property type="match status" value="1"/>
</dbReference>
<evidence type="ECO:0000256" key="1">
    <source>
        <dbReference type="ARBA" id="ARBA00004123"/>
    </source>
</evidence>
<accession>A0A388JMC5</accession>
<keyword evidence="7" id="KW-1185">Reference proteome</keyword>
<dbReference type="PROSITE" id="PS00028">
    <property type="entry name" value="ZINC_FINGER_C2H2_1"/>
    <property type="match status" value="1"/>
</dbReference>
<gene>
    <name evidence="6" type="ORF">CBR_g261</name>
</gene>
<dbReference type="GO" id="GO:0008380">
    <property type="term" value="P:RNA splicing"/>
    <property type="evidence" value="ECO:0007669"/>
    <property type="project" value="EnsemblPlants"/>
</dbReference>
<evidence type="ECO:0000256" key="4">
    <source>
        <dbReference type="SAM" id="MobiDB-lite"/>
    </source>
</evidence>
<evidence type="ECO:0000256" key="3">
    <source>
        <dbReference type="ARBA" id="ARBA00023242"/>
    </source>
</evidence>
<dbReference type="GO" id="GO:2000011">
    <property type="term" value="P:regulation of adaxial/abaxial pattern formation"/>
    <property type="evidence" value="ECO:0007669"/>
    <property type="project" value="EnsemblPlants"/>
</dbReference>
<comment type="subcellular location">
    <subcellularLocation>
        <location evidence="1">Nucleus</location>
    </subcellularLocation>
</comment>
<name>A0A388JMC5_CHABU</name>
<feature type="region of interest" description="Disordered" evidence="4">
    <location>
        <begin position="1"/>
        <end position="311"/>
    </location>
</feature>
<dbReference type="Proteomes" id="UP000265515">
    <property type="component" value="Unassembled WGS sequence"/>
</dbReference>
<evidence type="ECO:0000259" key="5">
    <source>
        <dbReference type="PROSITE" id="PS00028"/>
    </source>
</evidence>
<dbReference type="Pfam" id="PF04959">
    <property type="entry name" value="ARS2"/>
    <property type="match status" value="1"/>
</dbReference>
<dbReference type="PANTHER" id="PTHR13165:SF0">
    <property type="entry name" value="SERRATE RNA EFFECTOR MOLECULE HOMOLOG"/>
    <property type="match status" value="1"/>
</dbReference>
<feature type="compositionally biased region" description="Gly residues" evidence="4">
    <location>
        <begin position="224"/>
        <end position="239"/>
    </location>
</feature>
<dbReference type="OMA" id="MVEFSEW"/>
<feature type="domain" description="C2H2-type" evidence="5">
    <location>
        <begin position="635"/>
        <end position="658"/>
    </location>
</feature>
<dbReference type="InterPro" id="IPR007042">
    <property type="entry name" value="SERRATE/Ars2_C"/>
</dbReference>
<organism evidence="6 7">
    <name type="scientific">Chara braunii</name>
    <name type="common">Braun's stonewort</name>
    <dbReference type="NCBI Taxonomy" id="69332"/>
    <lineage>
        <taxon>Eukaryota</taxon>
        <taxon>Viridiplantae</taxon>
        <taxon>Streptophyta</taxon>
        <taxon>Charophyceae</taxon>
        <taxon>Charales</taxon>
        <taxon>Characeae</taxon>
        <taxon>Chara</taxon>
    </lineage>
</organism>
<feature type="compositionally biased region" description="Gly residues" evidence="4">
    <location>
        <begin position="168"/>
        <end position="191"/>
    </location>
</feature>
<dbReference type="GO" id="GO:0010445">
    <property type="term" value="C:nuclear dicing body"/>
    <property type="evidence" value="ECO:0007669"/>
    <property type="project" value="EnsemblPlants"/>
</dbReference>
<dbReference type="EMBL" id="BFEA01000001">
    <property type="protein sequence ID" value="GBG58862.1"/>
    <property type="molecule type" value="Genomic_DNA"/>
</dbReference>
<proteinExistence type="inferred from homology"/>
<dbReference type="GO" id="GO:0016607">
    <property type="term" value="C:nuclear speck"/>
    <property type="evidence" value="ECO:0007669"/>
    <property type="project" value="EnsemblPlants"/>
</dbReference>
<feature type="region of interest" description="Disordered" evidence="4">
    <location>
        <begin position="680"/>
        <end position="778"/>
    </location>
</feature>
<dbReference type="Gramene" id="GBG58862">
    <property type="protein sequence ID" value="GBG58862"/>
    <property type="gene ID" value="CBR_g261"/>
</dbReference>
<dbReference type="STRING" id="69332.A0A388JMC5"/>
<feature type="compositionally biased region" description="Basic and acidic residues" evidence="4">
    <location>
        <begin position="716"/>
        <end position="755"/>
    </location>
</feature>
<feature type="compositionally biased region" description="Basic and acidic residues" evidence="4">
    <location>
        <begin position="107"/>
        <end position="116"/>
    </location>
</feature>
<dbReference type="InterPro" id="IPR021933">
    <property type="entry name" value="SERRATE/Ars2_N"/>
</dbReference>
<comment type="similarity">
    <text evidence="2">Belongs to the ARS2 family.</text>
</comment>
<dbReference type="OrthoDB" id="342064at2759"/>
<dbReference type="GO" id="GO:0048509">
    <property type="term" value="P:regulation of meristem development"/>
    <property type="evidence" value="ECO:0007669"/>
    <property type="project" value="EnsemblPlants"/>
</dbReference>
<dbReference type="InterPro" id="IPR039727">
    <property type="entry name" value="SE/Ars2"/>
</dbReference>
<reference evidence="6 7" key="1">
    <citation type="journal article" date="2018" name="Cell">
        <title>The Chara Genome: Secondary Complexity and Implications for Plant Terrestrialization.</title>
        <authorList>
            <person name="Nishiyama T."/>
            <person name="Sakayama H."/>
            <person name="Vries J.D."/>
            <person name="Buschmann H."/>
            <person name="Saint-Marcoux D."/>
            <person name="Ullrich K.K."/>
            <person name="Haas F.B."/>
            <person name="Vanderstraeten L."/>
            <person name="Becker D."/>
            <person name="Lang D."/>
            <person name="Vosolsobe S."/>
            <person name="Rombauts S."/>
            <person name="Wilhelmsson P.K.I."/>
            <person name="Janitza P."/>
            <person name="Kern R."/>
            <person name="Heyl A."/>
            <person name="Rumpler F."/>
            <person name="Villalobos L.I.A.C."/>
            <person name="Clay J.M."/>
            <person name="Skokan R."/>
            <person name="Toyoda A."/>
            <person name="Suzuki Y."/>
            <person name="Kagoshima H."/>
            <person name="Schijlen E."/>
            <person name="Tajeshwar N."/>
            <person name="Catarino B."/>
            <person name="Hetherington A.J."/>
            <person name="Saltykova A."/>
            <person name="Bonnot C."/>
            <person name="Breuninger H."/>
            <person name="Symeonidi A."/>
            <person name="Radhakrishnan G.V."/>
            <person name="Van Nieuwerburgh F."/>
            <person name="Deforce D."/>
            <person name="Chang C."/>
            <person name="Karol K.G."/>
            <person name="Hedrich R."/>
            <person name="Ulvskov P."/>
            <person name="Glockner G."/>
            <person name="Delwiche C.F."/>
            <person name="Petrasek J."/>
            <person name="Van de Peer Y."/>
            <person name="Friml J."/>
            <person name="Beilby M."/>
            <person name="Dolan L."/>
            <person name="Kohara Y."/>
            <person name="Sugano S."/>
            <person name="Fujiyama A."/>
            <person name="Delaux P.-M."/>
            <person name="Quint M."/>
            <person name="TheiBen G."/>
            <person name="Hagemann M."/>
            <person name="Harholt J."/>
            <person name="Dunand C."/>
            <person name="Zachgo S."/>
            <person name="Langdale J."/>
            <person name="Maumus F."/>
            <person name="Straeten D.V.D."/>
            <person name="Gould S.B."/>
            <person name="Rensing S.A."/>
        </authorList>
    </citation>
    <scope>NUCLEOTIDE SEQUENCE [LARGE SCALE GENOMIC DNA]</scope>
    <source>
        <strain evidence="6 7">S276</strain>
    </source>
</reference>